<organism evidence="4 5">
    <name type="scientific">Nocardia macrotermitis</name>
    <dbReference type="NCBI Taxonomy" id="2585198"/>
    <lineage>
        <taxon>Bacteria</taxon>
        <taxon>Bacillati</taxon>
        <taxon>Actinomycetota</taxon>
        <taxon>Actinomycetes</taxon>
        <taxon>Mycobacteriales</taxon>
        <taxon>Nocardiaceae</taxon>
        <taxon>Nocardia</taxon>
    </lineage>
</organism>
<dbReference type="InterPro" id="IPR005693">
    <property type="entry name" value="Mce"/>
</dbReference>
<dbReference type="PANTHER" id="PTHR33371:SF17">
    <property type="entry name" value="MCE-FAMILY PROTEIN MCE1B"/>
    <property type="match status" value="1"/>
</dbReference>
<dbReference type="InterPro" id="IPR003399">
    <property type="entry name" value="Mce/MlaD"/>
</dbReference>
<feature type="domain" description="Mce/MlaD" evidence="2">
    <location>
        <begin position="36"/>
        <end position="112"/>
    </location>
</feature>
<dbReference type="EMBL" id="WEGK01000004">
    <property type="protein sequence ID" value="MQY19193.1"/>
    <property type="molecule type" value="Genomic_DNA"/>
</dbReference>
<dbReference type="InterPro" id="IPR052336">
    <property type="entry name" value="MlaD_Phospholipid_Transporter"/>
</dbReference>
<keyword evidence="5" id="KW-1185">Reference proteome</keyword>
<feature type="transmembrane region" description="Helical" evidence="1">
    <location>
        <begin position="7"/>
        <end position="25"/>
    </location>
</feature>
<evidence type="ECO:0008006" key="6">
    <source>
        <dbReference type="Google" id="ProtNLM"/>
    </source>
</evidence>
<dbReference type="Pfam" id="PF02470">
    <property type="entry name" value="MlaD"/>
    <property type="match status" value="1"/>
</dbReference>
<evidence type="ECO:0000313" key="4">
    <source>
        <dbReference type="EMBL" id="MQY19193.1"/>
    </source>
</evidence>
<dbReference type="GO" id="GO:0005576">
    <property type="term" value="C:extracellular region"/>
    <property type="evidence" value="ECO:0007669"/>
    <property type="project" value="TreeGrafter"/>
</dbReference>
<sequence length="340" mass="35929">MRSGKAAAGFGLFAIVAILLTYTMYSTLQRSVAGATQSYSAIFTDVLGLRVGDDIRMAGVRVGRVDKIDFGDDYQAKVDFRVESNQHPTNTTKALVRYQNLIGQRYIALMPGQDPGTPLAPGGQIPIQHTEPSFDVSALLSGFEPLFSVLQPDQVNSLSKTLIQALQGNDVSMSELITQAAQLATTFGQRDRILGDVVTNLSSVITGLAHRSGDLETLITQTRSLMDGLYQQGAALKSSVDRVAKSTDALVGLIAQVKPGVAAAQNKATSGIALLLTNGAALDTAAVELPNILNRVAQFSGNGAYGNAYLCSLDVSLWGVLLPPGLFSQVGGNSHSEVCR</sequence>
<keyword evidence="1" id="KW-1133">Transmembrane helix</keyword>
<dbReference type="Pfam" id="PF11887">
    <property type="entry name" value="Mce4_CUP1"/>
    <property type="match status" value="1"/>
</dbReference>
<dbReference type="Proteomes" id="UP000438448">
    <property type="component" value="Unassembled WGS sequence"/>
</dbReference>
<keyword evidence="1" id="KW-0812">Transmembrane</keyword>
<gene>
    <name evidence="4" type="ORF">NRB20_22780</name>
</gene>
<evidence type="ECO:0000313" key="5">
    <source>
        <dbReference type="Proteomes" id="UP000438448"/>
    </source>
</evidence>
<dbReference type="GO" id="GO:0051701">
    <property type="term" value="P:biological process involved in interaction with host"/>
    <property type="evidence" value="ECO:0007669"/>
    <property type="project" value="TreeGrafter"/>
</dbReference>
<accession>A0A7K0D0D7</accession>
<dbReference type="InterPro" id="IPR024516">
    <property type="entry name" value="Mce_C"/>
</dbReference>
<feature type="domain" description="Mammalian cell entry C-terminal" evidence="3">
    <location>
        <begin position="117"/>
        <end position="303"/>
    </location>
</feature>
<comment type="caution">
    <text evidence="4">The sequence shown here is derived from an EMBL/GenBank/DDBJ whole genome shotgun (WGS) entry which is preliminary data.</text>
</comment>
<dbReference type="OrthoDB" id="338143at2"/>
<name>A0A7K0D0D7_9NOCA</name>
<evidence type="ECO:0000256" key="1">
    <source>
        <dbReference type="SAM" id="Phobius"/>
    </source>
</evidence>
<keyword evidence="1" id="KW-0472">Membrane</keyword>
<evidence type="ECO:0000259" key="3">
    <source>
        <dbReference type="Pfam" id="PF11887"/>
    </source>
</evidence>
<protein>
    <recommendedName>
        <fullName evidence="6">MCE family protein</fullName>
    </recommendedName>
</protein>
<dbReference type="PANTHER" id="PTHR33371">
    <property type="entry name" value="INTERMEMBRANE PHOSPHOLIPID TRANSPORT SYSTEM BINDING PROTEIN MLAD-RELATED"/>
    <property type="match status" value="1"/>
</dbReference>
<reference evidence="4 5" key="1">
    <citation type="submission" date="2019-10" db="EMBL/GenBank/DDBJ databases">
        <title>Nocardia macrotermitis sp. nov. and Nocardia aurantia sp. nov., isolated from the gut of fungus growing-termite Macrotermes natalensis.</title>
        <authorList>
            <person name="Benndorf R."/>
            <person name="Schwitalla J."/>
            <person name="Martin K."/>
            <person name="De Beer W."/>
            <person name="Kaster A.-K."/>
            <person name="Vollmers J."/>
            <person name="Poulsen M."/>
            <person name="Beemelmanns C."/>
        </authorList>
    </citation>
    <scope>NUCLEOTIDE SEQUENCE [LARGE SCALE GENOMIC DNA]</scope>
    <source>
        <strain evidence="4 5">RB20</strain>
    </source>
</reference>
<dbReference type="AlphaFoldDB" id="A0A7K0D0D7"/>
<evidence type="ECO:0000259" key="2">
    <source>
        <dbReference type="Pfam" id="PF02470"/>
    </source>
</evidence>
<proteinExistence type="predicted"/>
<dbReference type="NCBIfam" id="TIGR00996">
    <property type="entry name" value="Mtu_fam_mce"/>
    <property type="match status" value="1"/>
</dbReference>
<dbReference type="RefSeq" id="WP_153410013.1">
    <property type="nucleotide sequence ID" value="NZ_WEGK01000004.1"/>
</dbReference>